<dbReference type="GO" id="GO:0051256">
    <property type="term" value="P:mitotic spindle midzone assembly"/>
    <property type="evidence" value="ECO:0007669"/>
    <property type="project" value="TreeGrafter"/>
</dbReference>
<keyword evidence="1" id="KW-0479">Metal-binding</keyword>
<dbReference type="SUPFAM" id="SSF48350">
    <property type="entry name" value="GTPase activation domain, GAP"/>
    <property type="match status" value="1"/>
</dbReference>
<proteinExistence type="predicted"/>
<reference evidence="6" key="1">
    <citation type="submission" date="2019-05" db="EMBL/GenBank/DDBJ databases">
        <title>Annotation for the trematode Fasciolopsis buski.</title>
        <authorList>
            <person name="Choi Y.-J."/>
        </authorList>
    </citation>
    <scope>NUCLEOTIDE SEQUENCE</scope>
    <source>
        <strain evidence="6">HT</strain>
        <tissue evidence="6">Whole worm</tissue>
    </source>
</reference>
<dbReference type="CDD" id="cd20821">
    <property type="entry name" value="C1_MgcRacGAP"/>
    <property type="match status" value="1"/>
</dbReference>
<dbReference type="OrthoDB" id="2218807at2759"/>
<dbReference type="GO" id="GO:0007266">
    <property type="term" value="P:Rho protein signal transduction"/>
    <property type="evidence" value="ECO:0007669"/>
    <property type="project" value="TreeGrafter"/>
</dbReference>
<feature type="domain" description="Rho-GAP" evidence="5">
    <location>
        <begin position="369"/>
        <end position="417"/>
    </location>
</feature>
<dbReference type="PROSITE" id="PS50081">
    <property type="entry name" value="ZF_DAG_PE_2"/>
    <property type="match status" value="1"/>
</dbReference>
<dbReference type="PROSITE" id="PS50238">
    <property type="entry name" value="RHOGAP"/>
    <property type="match status" value="1"/>
</dbReference>
<feature type="region of interest" description="Disordered" evidence="3">
    <location>
        <begin position="137"/>
        <end position="174"/>
    </location>
</feature>
<evidence type="ECO:0000256" key="2">
    <source>
        <dbReference type="ARBA" id="ARBA00022833"/>
    </source>
</evidence>
<dbReference type="Gene3D" id="1.10.555.10">
    <property type="entry name" value="Rho GTPase activation protein"/>
    <property type="match status" value="1"/>
</dbReference>
<dbReference type="SMART" id="SM00109">
    <property type="entry name" value="C1"/>
    <property type="match status" value="1"/>
</dbReference>
<dbReference type="GO" id="GO:0046872">
    <property type="term" value="F:metal ion binding"/>
    <property type="evidence" value="ECO:0007669"/>
    <property type="project" value="UniProtKB-KW"/>
</dbReference>
<evidence type="ECO:0000313" key="7">
    <source>
        <dbReference type="Proteomes" id="UP000728185"/>
    </source>
</evidence>
<dbReference type="InterPro" id="IPR002219">
    <property type="entry name" value="PKC_DAG/PE"/>
</dbReference>
<dbReference type="GO" id="GO:0097149">
    <property type="term" value="C:centralspindlin complex"/>
    <property type="evidence" value="ECO:0007669"/>
    <property type="project" value="TreeGrafter"/>
</dbReference>
<dbReference type="Proteomes" id="UP000728185">
    <property type="component" value="Unassembled WGS sequence"/>
</dbReference>
<dbReference type="Gene3D" id="3.30.60.20">
    <property type="match status" value="1"/>
</dbReference>
<accession>A0A8E0S3T4</accession>
<dbReference type="GO" id="GO:0051233">
    <property type="term" value="C:spindle midzone"/>
    <property type="evidence" value="ECO:0007669"/>
    <property type="project" value="TreeGrafter"/>
</dbReference>
<dbReference type="GO" id="GO:0000281">
    <property type="term" value="P:mitotic cytokinesis"/>
    <property type="evidence" value="ECO:0007669"/>
    <property type="project" value="TreeGrafter"/>
</dbReference>
<evidence type="ECO:0000256" key="3">
    <source>
        <dbReference type="SAM" id="MobiDB-lite"/>
    </source>
</evidence>
<feature type="compositionally biased region" description="Polar residues" evidence="3">
    <location>
        <begin position="137"/>
        <end position="157"/>
    </location>
</feature>
<dbReference type="EMBL" id="LUCM01000686">
    <property type="protein sequence ID" value="KAA0200194.1"/>
    <property type="molecule type" value="Genomic_DNA"/>
</dbReference>
<evidence type="ECO:0000256" key="1">
    <source>
        <dbReference type="ARBA" id="ARBA00022723"/>
    </source>
</evidence>
<dbReference type="PANTHER" id="PTHR46199:SF3">
    <property type="entry name" value="RAC GTPASE-ACTIVATING PROTEIN 1"/>
    <property type="match status" value="1"/>
</dbReference>
<keyword evidence="2" id="KW-0862">Zinc</keyword>
<dbReference type="PROSITE" id="PS00479">
    <property type="entry name" value="ZF_DAG_PE_1"/>
    <property type="match status" value="1"/>
</dbReference>
<dbReference type="InterPro" id="IPR000198">
    <property type="entry name" value="RhoGAP_dom"/>
</dbReference>
<dbReference type="GO" id="GO:0030496">
    <property type="term" value="C:midbody"/>
    <property type="evidence" value="ECO:0007669"/>
    <property type="project" value="TreeGrafter"/>
</dbReference>
<protein>
    <submittedName>
        <fullName evidence="6">Putative rac gtpase activating protein</fullName>
    </submittedName>
</protein>
<keyword evidence="7" id="KW-1185">Reference proteome</keyword>
<feature type="compositionally biased region" description="Polar residues" evidence="3">
    <location>
        <begin position="111"/>
        <end position="121"/>
    </location>
</feature>
<dbReference type="PANTHER" id="PTHR46199">
    <property type="entry name" value="RAC GTPASE-ACTIVATING PROTEIN 1"/>
    <property type="match status" value="1"/>
</dbReference>
<feature type="region of interest" description="Disordered" evidence="3">
    <location>
        <begin position="102"/>
        <end position="121"/>
    </location>
</feature>
<feature type="compositionally biased region" description="Basic and acidic residues" evidence="3">
    <location>
        <begin position="160"/>
        <end position="174"/>
    </location>
</feature>
<evidence type="ECO:0000313" key="6">
    <source>
        <dbReference type="EMBL" id="KAA0200194.1"/>
    </source>
</evidence>
<name>A0A8E0S3T4_9TREM</name>
<dbReference type="AlphaFoldDB" id="A0A8E0S3T4"/>
<evidence type="ECO:0000259" key="4">
    <source>
        <dbReference type="PROSITE" id="PS50081"/>
    </source>
</evidence>
<feature type="domain" description="Phorbol-ester/DAG-type" evidence="4">
    <location>
        <begin position="250"/>
        <end position="299"/>
    </location>
</feature>
<organism evidence="6 7">
    <name type="scientific">Fasciolopsis buskii</name>
    <dbReference type="NCBI Taxonomy" id="27845"/>
    <lineage>
        <taxon>Eukaryota</taxon>
        <taxon>Metazoa</taxon>
        <taxon>Spiralia</taxon>
        <taxon>Lophotrochozoa</taxon>
        <taxon>Platyhelminthes</taxon>
        <taxon>Trematoda</taxon>
        <taxon>Digenea</taxon>
        <taxon>Plagiorchiida</taxon>
        <taxon>Echinostomata</taxon>
        <taxon>Echinostomatoidea</taxon>
        <taxon>Fasciolidae</taxon>
        <taxon>Fasciolopsis</taxon>
    </lineage>
</organism>
<dbReference type="InterPro" id="IPR008936">
    <property type="entry name" value="Rho_GTPase_activation_prot"/>
</dbReference>
<sequence>MLTSSCKHLTSEVKRLRKLQEETAELLSREKECRLTAERTRDSLRRRINFIRQVLSANDIDEAKRHLDTIELSTMSPNTLFNNTRLDHSAGSLLDPVNVSAESTDDEIERSSSWRQAASSNQPQICSNRLSKFRSSSVPRFTSQETVTARNMKSGGSRSIEGHRTSLKRSSEKSDDSYFAMDVKRCVFTLSTHQPVTTRKEVPSTVVEESCSLYGSGAVMSHDSNVTPLVESVNAPVTPKTDIVNRLNRPHKFIPRSVLRIDTCSACGRRLAFGKVARRCSVCGLVVHSSCQKKLAQTCVPPSATRTPLSTLNHPHTWATSPRRAPSNAITSRALIPALPFASPRLTRSGAIAAPTSPTLPVRLGLRSVNLADFCPVDQFPRIPALIIHCVTEVVARGMNTVGLYRVSGSEKQVRGE</sequence>
<gene>
    <name evidence="6" type="ORF">FBUS_11077</name>
</gene>
<dbReference type="GO" id="GO:0005096">
    <property type="term" value="F:GTPase activator activity"/>
    <property type="evidence" value="ECO:0007669"/>
    <property type="project" value="TreeGrafter"/>
</dbReference>
<dbReference type="GO" id="GO:0005634">
    <property type="term" value="C:nucleus"/>
    <property type="evidence" value="ECO:0007669"/>
    <property type="project" value="TreeGrafter"/>
</dbReference>
<comment type="caution">
    <text evidence="6">The sequence shown here is derived from an EMBL/GenBank/DDBJ whole genome shotgun (WGS) entry which is preliminary data.</text>
</comment>
<dbReference type="SUPFAM" id="SSF57889">
    <property type="entry name" value="Cysteine-rich domain"/>
    <property type="match status" value="1"/>
</dbReference>
<dbReference type="InterPro" id="IPR046349">
    <property type="entry name" value="C1-like_sf"/>
</dbReference>
<evidence type="ECO:0000259" key="5">
    <source>
        <dbReference type="PROSITE" id="PS50238"/>
    </source>
</evidence>
<dbReference type="GO" id="GO:0032154">
    <property type="term" value="C:cleavage furrow"/>
    <property type="evidence" value="ECO:0007669"/>
    <property type="project" value="TreeGrafter"/>
</dbReference>
<dbReference type="Pfam" id="PF00130">
    <property type="entry name" value="C1_1"/>
    <property type="match status" value="1"/>
</dbReference>